<name>A0A174KEC1_ANAHA</name>
<dbReference type="Proteomes" id="UP000095564">
    <property type="component" value="Unassembled WGS sequence"/>
</dbReference>
<reference evidence="1 2" key="1">
    <citation type="submission" date="2015-09" db="EMBL/GenBank/DDBJ databases">
        <authorList>
            <consortium name="Pathogen Informatics"/>
        </authorList>
    </citation>
    <scope>NUCLEOTIDE SEQUENCE [LARGE SCALE GENOMIC DNA]</scope>
    <source>
        <strain evidence="1 2">2789STDY5834908</strain>
    </source>
</reference>
<organism evidence="1 2">
    <name type="scientific">Anaerostipes hadrus</name>
    <dbReference type="NCBI Taxonomy" id="649756"/>
    <lineage>
        <taxon>Bacteria</taxon>
        <taxon>Bacillati</taxon>
        <taxon>Bacillota</taxon>
        <taxon>Clostridia</taxon>
        <taxon>Lachnospirales</taxon>
        <taxon>Lachnospiraceae</taxon>
        <taxon>Anaerostipes</taxon>
    </lineage>
</organism>
<dbReference type="RefSeq" id="WP_207642643.1">
    <property type="nucleotide sequence ID" value="NZ_CZAU01000004.1"/>
</dbReference>
<accession>A0A174KEC1</accession>
<dbReference type="AlphaFoldDB" id="A0A174KEC1"/>
<dbReference type="EMBL" id="CZAU01000004">
    <property type="protein sequence ID" value="CUP10454.1"/>
    <property type="molecule type" value="Genomic_DNA"/>
</dbReference>
<proteinExistence type="predicted"/>
<gene>
    <name evidence="1" type="ORF">ERS852520_00600</name>
</gene>
<sequence>MKKRLYHGSQFIIQKPEYGKGKKEKADINELFILDIMREGIKNGDAHLF</sequence>
<protein>
    <submittedName>
        <fullName evidence="1">Uncharacterized protein</fullName>
    </submittedName>
</protein>
<evidence type="ECO:0000313" key="1">
    <source>
        <dbReference type="EMBL" id="CUP10454.1"/>
    </source>
</evidence>
<evidence type="ECO:0000313" key="2">
    <source>
        <dbReference type="Proteomes" id="UP000095564"/>
    </source>
</evidence>